<dbReference type="OrthoDB" id="4314040at2759"/>
<evidence type="ECO:0000313" key="2">
    <source>
        <dbReference type="Proteomes" id="UP000184330"/>
    </source>
</evidence>
<dbReference type="PANTHER" id="PTHR38791">
    <property type="entry name" value="ZN(II)2CYS6 TRANSCRIPTION FACTOR (EUROFUNG)-RELATED-RELATED"/>
    <property type="match status" value="1"/>
</dbReference>
<sequence>MGFVVPVLEHDKQLVEGKGAGGSRLVTAVMAVGLALMGNRVNSRFLLPKAMKFYSRALKEINDALAVEDQAVEDDTLAAVIVLGLFEILTGTSGQPSGWISHANGAAILVKMRDQRNTQLTDLGRILHVMARSQLVVNCLVSCSPPILGVDWWMRFGTKDNLPATPPKLNLEVAALHAKINSTLTSANKSLSTDIESVLDVLKLAKALESQYKEWEERLPKAWKYSIVAWNEDVDDEELYHVKQFPGRRDEYADISIGTASNMMRAARIMLCGDIVRASAWLCSPYQDYRTTPEFGAAVRVSKNLVEDIIASVPFFLGDDRTSDINGWERPQNGRMSLVGTSALGLFLTWPLMVCKMSDYSTERQRKWAAGRLRGIAEEMGIGQALLFSQINVRLPSMFIVRDEFTQVDGMEVAKKKAIELAMSSSEFTESDEMLHLMSGLLGCNPIKKL</sequence>
<dbReference type="Pfam" id="PF11951">
    <property type="entry name" value="Fungal_trans_2"/>
    <property type="match status" value="1"/>
</dbReference>
<reference evidence="1 2" key="1">
    <citation type="submission" date="2016-03" db="EMBL/GenBank/DDBJ databases">
        <authorList>
            <person name="Ploux O."/>
        </authorList>
    </citation>
    <scope>NUCLEOTIDE SEQUENCE [LARGE SCALE GENOMIC DNA]</scope>
    <source>
        <strain evidence="1 2">UAMH 11012</strain>
    </source>
</reference>
<accession>A0A1L7WTZ8</accession>
<dbReference type="STRING" id="576137.A0A1L7WTZ8"/>
<dbReference type="InterPro" id="IPR053175">
    <property type="entry name" value="DHMBA_Reg_Transcription_Factor"/>
</dbReference>
<gene>
    <name evidence="1" type="ORF">PAC_06145</name>
</gene>
<keyword evidence="2" id="KW-1185">Reference proteome</keyword>
<dbReference type="Proteomes" id="UP000184330">
    <property type="component" value="Unassembled WGS sequence"/>
</dbReference>
<evidence type="ECO:0008006" key="3">
    <source>
        <dbReference type="Google" id="ProtNLM"/>
    </source>
</evidence>
<protein>
    <recommendedName>
        <fullName evidence="3">Negative acting factor</fullName>
    </recommendedName>
</protein>
<dbReference type="InterPro" id="IPR021858">
    <property type="entry name" value="Fun_TF"/>
</dbReference>
<dbReference type="PANTHER" id="PTHR38791:SF13">
    <property type="entry name" value="ZN(2)-C6 FUNGAL-TYPE DOMAIN-CONTAINING PROTEIN"/>
    <property type="match status" value="1"/>
</dbReference>
<evidence type="ECO:0000313" key="1">
    <source>
        <dbReference type="EMBL" id="CZR56257.1"/>
    </source>
</evidence>
<dbReference type="EMBL" id="FJOG01000007">
    <property type="protein sequence ID" value="CZR56257.1"/>
    <property type="molecule type" value="Genomic_DNA"/>
</dbReference>
<name>A0A1L7WTZ8_9HELO</name>
<dbReference type="AlphaFoldDB" id="A0A1L7WTZ8"/>
<organism evidence="1 2">
    <name type="scientific">Phialocephala subalpina</name>
    <dbReference type="NCBI Taxonomy" id="576137"/>
    <lineage>
        <taxon>Eukaryota</taxon>
        <taxon>Fungi</taxon>
        <taxon>Dikarya</taxon>
        <taxon>Ascomycota</taxon>
        <taxon>Pezizomycotina</taxon>
        <taxon>Leotiomycetes</taxon>
        <taxon>Helotiales</taxon>
        <taxon>Mollisiaceae</taxon>
        <taxon>Phialocephala</taxon>
        <taxon>Phialocephala fortinii species complex</taxon>
    </lineage>
</organism>
<proteinExistence type="predicted"/>